<evidence type="ECO:0000256" key="4">
    <source>
        <dbReference type="PROSITE-ProRule" id="PRU00325"/>
    </source>
</evidence>
<dbReference type="FunCoup" id="K3ZMA2">
    <property type="interactions" value="3"/>
</dbReference>
<dbReference type="PANTHER" id="PTHR31973">
    <property type="entry name" value="POLYPROTEIN, PUTATIVE-RELATED"/>
    <property type="match status" value="1"/>
</dbReference>
<protein>
    <recommendedName>
        <fullName evidence="6">SWIM-type domain-containing protein</fullName>
    </recommendedName>
</protein>
<feature type="compositionally biased region" description="Basic residues" evidence="5">
    <location>
        <begin position="159"/>
        <end position="168"/>
    </location>
</feature>
<feature type="compositionally biased region" description="Basic residues" evidence="5">
    <location>
        <begin position="305"/>
        <end position="320"/>
    </location>
</feature>
<keyword evidence="8" id="KW-1185">Reference proteome</keyword>
<dbReference type="STRING" id="4555.K3ZMA2"/>
<feature type="compositionally biased region" description="Basic and acidic residues" evidence="5">
    <location>
        <begin position="201"/>
        <end position="210"/>
    </location>
</feature>
<evidence type="ECO:0000256" key="1">
    <source>
        <dbReference type="ARBA" id="ARBA00022723"/>
    </source>
</evidence>
<evidence type="ECO:0000259" key="6">
    <source>
        <dbReference type="PROSITE" id="PS50966"/>
    </source>
</evidence>
<reference evidence="7" key="2">
    <citation type="submission" date="2018-08" db="UniProtKB">
        <authorList>
            <consortium name="EnsemblPlants"/>
        </authorList>
    </citation>
    <scope>IDENTIFICATION</scope>
    <source>
        <strain evidence="7">Yugu1</strain>
    </source>
</reference>
<evidence type="ECO:0000256" key="2">
    <source>
        <dbReference type="ARBA" id="ARBA00022771"/>
    </source>
</evidence>
<dbReference type="PROSITE" id="PS50966">
    <property type="entry name" value="ZF_SWIM"/>
    <property type="match status" value="1"/>
</dbReference>
<dbReference type="Pfam" id="PF04434">
    <property type="entry name" value="SWIM"/>
    <property type="match status" value="1"/>
</dbReference>
<evidence type="ECO:0000256" key="5">
    <source>
        <dbReference type="SAM" id="MobiDB-lite"/>
    </source>
</evidence>
<evidence type="ECO:0000256" key="3">
    <source>
        <dbReference type="ARBA" id="ARBA00022833"/>
    </source>
</evidence>
<keyword evidence="3" id="KW-0862">Zinc</keyword>
<proteinExistence type="predicted"/>
<dbReference type="EnsemblPlants" id="KQK94900">
    <property type="protein sequence ID" value="KQK94900"/>
    <property type="gene ID" value="SETIT_027716mg"/>
</dbReference>
<keyword evidence="2 4" id="KW-0863">Zinc-finger</keyword>
<feature type="region of interest" description="Disordered" evidence="5">
    <location>
        <begin position="273"/>
        <end position="320"/>
    </location>
</feature>
<dbReference type="Proteomes" id="UP000004995">
    <property type="component" value="Unassembled WGS sequence"/>
</dbReference>
<dbReference type="OMA" id="AEHANIC"/>
<dbReference type="HOGENOM" id="CLU_712475_0_0_1"/>
<evidence type="ECO:0000313" key="8">
    <source>
        <dbReference type="Proteomes" id="UP000004995"/>
    </source>
</evidence>
<name>K3ZMA2_SETIT</name>
<dbReference type="GO" id="GO:0008270">
    <property type="term" value="F:zinc ion binding"/>
    <property type="evidence" value="ECO:0007669"/>
    <property type="project" value="UniProtKB-KW"/>
</dbReference>
<dbReference type="EMBL" id="AGNK02005031">
    <property type="status" value="NOT_ANNOTATED_CDS"/>
    <property type="molecule type" value="Genomic_DNA"/>
</dbReference>
<organism evidence="7 8">
    <name type="scientific">Setaria italica</name>
    <name type="common">Foxtail millet</name>
    <name type="synonym">Panicum italicum</name>
    <dbReference type="NCBI Taxonomy" id="4555"/>
    <lineage>
        <taxon>Eukaryota</taxon>
        <taxon>Viridiplantae</taxon>
        <taxon>Streptophyta</taxon>
        <taxon>Embryophyta</taxon>
        <taxon>Tracheophyta</taxon>
        <taxon>Spermatophyta</taxon>
        <taxon>Magnoliopsida</taxon>
        <taxon>Liliopsida</taxon>
        <taxon>Poales</taxon>
        <taxon>Poaceae</taxon>
        <taxon>PACMAD clade</taxon>
        <taxon>Panicoideae</taxon>
        <taxon>Panicodae</taxon>
        <taxon>Paniceae</taxon>
        <taxon>Cenchrinae</taxon>
        <taxon>Setaria</taxon>
    </lineage>
</organism>
<feature type="domain" description="SWIM-type" evidence="6">
    <location>
        <begin position="76"/>
        <end position="108"/>
    </location>
</feature>
<accession>K3ZMA2</accession>
<dbReference type="InterPro" id="IPR007527">
    <property type="entry name" value="Znf_SWIM"/>
</dbReference>
<feature type="region of interest" description="Disordered" evidence="5">
    <location>
        <begin position="157"/>
        <end position="177"/>
    </location>
</feature>
<keyword evidence="1" id="KW-0479">Metal-binding</keyword>
<dbReference type="InterPro" id="IPR006564">
    <property type="entry name" value="Znf_PMZ"/>
</dbReference>
<dbReference type="SMART" id="SM00575">
    <property type="entry name" value="ZnF_PMZ"/>
    <property type="match status" value="1"/>
</dbReference>
<feature type="region of interest" description="Disordered" evidence="5">
    <location>
        <begin position="201"/>
        <end position="220"/>
    </location>
</feature>
<dbReference type="eggNOG" id="ENOG502RRS9">
    <property type="taxonomic scope" value="Eukaryota"/>
</dbReference>
<dbReference type="InParanoid" id="K3ZMA2"/>
<sequence length="320" mass="36008">MLDAMEMPILSMLQQIKSQLMTRYYNKEKEVGDLWQGPICPNIRNKLRKNCELANICYALPVGKGVFEVQGRTNKYIVDISLKTCDCRRWDLTCIPCSHAISYLRHERIPPESVVHDCYSSTTYMKAYANTIWPCKDKSAWEKVDATEVLPPKYEKKVGRPLKSRRKQPHEVEGPNGPKLSKYGVIIHCRYCGGSGHNRDGCQQRKKDLYEPSTPQASTHQAGEIIDDDPFISQSVPLLSQLSNTMVSQMVTENRTIGEQPLPDSAFIISNLPATRPVPPTTTTMVGRARVAKRKEGTTSTKKVSAPKKKDPKKGASRQS</sequence>
<dbReference type="AlphaFoldDB" id="K3ZMA2"/>
<evidence type="ECO:0000313" key="7">
    <source>
        <dbReference type="EnsemblPlants" id="KQK94900"/>
    </source>
</evidence>
<reference evidence="8" key="1">
    <citation type="journal article" date="2012" name="Nat. Biotechnol.">
        <title>Reference genome sequence of the model plant Setaria.</title>
        <authorList>
            <person name="Bennetzen J.L."/>
            <person name="Schmutz J."/>
            <person name="Wang H."/>
            <person name="Percifield R."/>
            <person name="Hawkins J."/>
            <person name="Pontaroli A.C."/>
            <person name="Estep M."/>
            <person name="Feng L."/>
            <person name="Vaughn J.N."/>
            <person name="Grimwood J."/>
            <person name="Jenkins J."/>
            <person name="Barry K."/>
            <person name="Lindquist E."/>
            <person name="Hellsten U."/>
            <person name="Deshpande S."/>
            <person name="Wang X."/>
            <person name="Wu X."/>
            <person name="Mitros T."/>
            <person name="Triplett J."/>
            <person name="Yang X."/>
            <person name="Ye C.Y."/>
            <person name="Mauro-Herrera M."/>
            <person name="Wang L."/>
            <person name="Li P."/>
            <person name="Sharma M."/>
            <person name="Sharma R."/>
            <person name="Ronald P.C."/>
            <person name="Panaud O."/>
            <person name="Kellogg E.A."/>
            <person name="Brutnell T.P."/>
            <person name="Doust A.N."/>
            <person name="Tuskan G.A."/>
            <person name="Rokhsar D."/>
            <person name="Devos K.M."/>
        </authorList>
    </citation>
    <scope>NUCLEOTIDE SEQUENCE [LARGE SCALE GENOMIC DNA]</scope>
    <source>
        <strain evidence="8">cv. Yugu1</strain>
    </source>
</reference>
<dbReference type="Gramene" id="KQK94900">
    <property type="protein sequence ID" value="KQK94900"/>
    <property type="gene ID" value="SETIT_027716mg"/>
</dbReference>
<dbReference type="PANTHER" id="PTHR31973:SF191">
    <property type="entry name" value="OS05G0489400 PROTEIN"/>
    <property type="match status" value="1"/>
</dbReference>